<dbReference type="Proteomes" id="UP000009071">
    <property type="component" value="Chromosome"/>
</dbReference>
<dbReference type="AlphaFoldDB" id="C4XTS6"/>
<sequence>MTTPLNQASLGLAKEYSLTQAEYHALVRGFKIAMKFNPPSLVLQNSNLMAFTEDRMAFIQADYHSSEKDPLVKPLVTMAFVPDKAVIKEAKAIRGEGNVRISFKAEHCHIHGDHTDASFPAIPVPDGAYFAMPPISWFGAKLSEYDSKDFGKYIGKIGKGKEAVHLAVYGDQLEQVWVNGASGPYTFTAGMAERLASRIPSLVLKSQVAFRFIGHKQTLQIGTLNDQYVLRATTPIDMGVDLVVTEVLDVVSAS</sequence>
<dbReference type="STRING" id="573370.DMR_01000"/>
<protein>
    <submittedName>
        <fullName evidence="1">Uncharacterized protein</fullName>
    </submittedName>
</protein>
<gene>
    <name evidence="1" type="ordered locus">DMR_01000</name>
</gene>
<keyword evidence="2" id="KW-1185">Reference proteome</keyword>
<dbReference type="eggNOG" id="ENOG5031THC">
    <property type="taxonomic scope" value="Bacteria"/>
</dbReference>
<proteinExistence type="predicted"/>
<evidence type="ECO:0000313" key="1">
    <source>
        <dbReference type="EMBL" id="BAH73591.1"/>
    </source>
</evidence>
<dbReference type="OrthoDB" id="5455290at2"/>
<accession>C4XTS6</accession>
<dbReference type="HOGENOM" id="CLU_1092933_0_0_7"/>
<dbReference type="RefSeq" id="WP_012749684.1">
    <property type="nucleotide sequence ID" value="NC_012796.1"/>
</dbReference>
<dbReference type="EMBL" id="AP010904">
    <property type="protein sequence ID" value="BAH73591.1"/>
    <property type="molecule type" value="Genomic_DNA"/>
</dbReference>
<reference evidence="1 2" key="1">
    <citation type="journal article" date="2009" name="Genome Res.">
        <title>Whole genome sequence of Desulfovibrio magneticus strain RS-1 revealed common gene clusters in magnetotactic bacteria.</title>
        <authorList>
            <person name="Nakazawa H."/>
            <person name="Arakaki A."/>
            <person name="Narita-Yamada S."/>
            <person name="Yashiro I."/>
            <person name="Jinno K."/>
            <person name="Aoki N."/>
            <person name="Tsuruyama A."/>
            <person name="Okamura Y."/>
            <person name="Tanikawa S."/>
            <person name="Fujita N."/>
            <person name="Takeyama H."/>
            <person name="Matsunaga T."/>
        </authorList>
    </citation>
    <scope>NUCLEOTIDE SEQUENCE [LARGE SCALE GENOMIC DNA]</scope>
    <source>
        <strain evidence="2">ATCC 700980 / DSM 13731 / RS-1</strain>
    </source>
</reference>
<name>C4XTS6_SOLM1</name>
<evidence type="ECO:0000313" key="2">
    <source>
        <dbReference type="Proteomes" id="UP000009071"/>
    </source>
</evidence>
<dbReference type="KEGG" id="dma:DMR_01000"/>
<organism evidence="1 2">
    <name type="scientific">Solidesulfovibrio magneticus (strain ATCC 700980 / DSM 13731 / RS-1)</name>
    <name type="common">Desulfovibrio magneticus</name>
    <dbReference type="NCBI Taxonomy" id="573370"/>
    <lineage>
        <taxon>Bacteria</taxon>
        <taxon>Pseudomonadati</taxon>
        <taxon>Thermodesulfobacteriota</taxon>
        <taxon>Desulfovibrionia</taxon>
        <taxon>Desulfovibrionales</taxon>
        <taxon>Desulfovibrionaceae</taxon>
        <taxon>Solidesulfovibrio</taxon>
    </lineage>
</organism>